<evidence type="ECO:0000256" key="2">
    <source>
        <dbReference type="ARBA" id="ARBA00008017"/>
    </source>
</evidence>
<dbReference type="GO" id="GO:0008381">
    <property type="term" value="F:mechanosensitive monoatomic ion channel activity"/>
    <property type="evidence" value="ECO:0007669"/>
    <property type="project" value="UniProtKB-ARBA"/>
</dbReference>
<evidence type="ECO:0000256" key="8">
    <source>
        <dbReference type="SAM" id="Phobius"/>
    </source>
</evidence>
<dbReference type="PANTHER" id="PTHR30347:SF1">
    <property type="entry name" value="MECHANOSENSITIVE CHANNEL MSCK"/>
    <property type="match status" value="1"/>
</dbReference>
<feature type="region of interest" description="Disordered" evidence="7">
    <location>
        <begin position="420"/>
        <end position="460"/>
    </location>
</feature>
<keyword evidence="5 8" id="KW-1133">Transmembrane helix</keyword>
<accession>A0A0K6HZK0</accession>
<comment type="similarity">
    <text evidence="2">Belongs to the MscS (TC 1.A.23) family.</text>
</comment>
<dbReference type="InterPro" id="IPR010920">
    <property type="entry name" value="LSM_dom_sf"/>
</dbReference>
<dbReference type="InterPro" id="IPR023408">
    <property type="entry name" value="MscS_beta-dom_sf"/>
</dbReference>
<dbReference type="Gene3D" id="2.30.30.60">
    <property type="match status" value="1"/>
</dbReference>
<dbReference type="InterPro" id="IPR011014">
    <property type="entry name" value="MscS_channel_TM-2"/>
</dbReference>
<dbReference type="InterPro" id="IPR052702">
    <property type="entry name" value="MscS-like_channel"/>
</dbReference>
<reference evidence="12" key="1">
    <citation type="submission" date="2015-08" db="EMBL/GenBank/DDBJ databases">
        <authorList>
            <person name="Varghese N."/>
        </authorList>
    </citation>
    <scope>NUCLEOTIDE SEQUENCE [LARGE SCALE GENOMIC DNA]</scope>
    <source>
        <strain evidence="12">DSM 18181</strain>
    </source>
</reference>
<evidence type="ECO:0000256" key="6">
    <source>
        <dbReference type="ARBA" id="ARBA00023136"/>
    </source>
</evidence>
<evidence type="ECO:0000256" key="1">
    <source>
        <dbReference type="ARBA" id="ARBA00004651"/>
    </source>
</evidence>
<dbReference type="Gene3D" id="3.30.70.100">
    <property type="match status" value="1"/>
</dbReference>
<feature type="transmembrane region" description="Helical" evidence="8">
    <location>
        <begin position="161"/>
        <end position="186"/>
    </location>
</feature>
<evidence type="ECO:0000256" key="7">
    <source>
        <dbReference type="SAM" id="MobiDB-lite"/>
    </source>
</evidence>
<feature type="transmembrane region" description="Helical" evidence="8">
    <location>
        <begin position="206"/>
        <end position="225"/>
    </location>
</feature>
<gene>
    <name evidence="11" type="ORF">Ga0061069_10461</name>
</gene>
<dbReference type="SUPFAM" id="SSF82861">
    <property type="entry name" value="Mechanosensitive channel protein MscS (YggB), transmembrane region"/>
    <property type="match status" value="1"/>
</dbReference>
<feature type="transmembrane region" description="Helical" evidence="8">
    <location>
        <begin position="120"/>
        <end position="141"/>
    </location>
</feature>
<feature type="transmembrane region" description="Helical" evidence="8">
    <location>
        <begin position="90"/>
        <end position="108"/>
    </location>
</feature>
<dbReference type="EMBL" id="CYHF01000004">
    <property type="protein sequence ID" value="CUA96246.1"/>
    <property type="molecule type" value="Genomic_DNA"/>
</dbReference>
<evidence type="ECO:0000256" key="5">
    <source>
        <dbReference type="ARBA" id="ARBA00022989"/>
    </source>
</evidence>
<evidence type="ECO:0000259" key="10">
    <source>
        <dbReference type="Pfam" id="PF21082"/>
    </source>
</evidence>
<dbReference type="InterPro" id="IPR011066">
    <property type="entry name" value="MscS_channel_C_sf"/>
</dbReference>
<feature type="domain" description="Mechanosensitive ion channel MscS C-terminal" evidence="10">
    <location>
        <begin position="322"/>
        <end position="405"/>
    </location>
</feature>
<evidence type="ECO:0000259" key="9">
    <source>
        <dbReference type="Pfam" id="PF00924"/>
    </source>
</evidence>
<dbReference type="PANTHER" id="PTHR30347">
    <property type="entry name" value="POTASSIUM CHANNEL RELATED"/>
    <property type="match status" value="1"/>
</dbReference>
<dbReference type="InterPro" id="IPR006685">
    <property type="entry name" value="MscS_channel_2nd"/>
</dbReference>
<dbReference type="InterPro" id="IPR049278">
    <property type="entry name" value="MS_channel_C"/>
</dbReference>
<evidence type="ECO:0000313" key="11">
    <source>
        <dbReference type="EMBL" id="CUA96246.1"/>
    </source>
</evidence>
<dbReference type="STRING" id="339866.GCA_001418255_01294"/>
<keyword evidence="3" id="KW-1003">Cell membrane</keyword>
<keyword evidence="4 8" id="KW-0812">Transmembrane</keyword>
<dbReference type="Pfam" id="PF21082">
    <property type="entry name" value="MS_channel_3rd"/>
    <property type="match status" value="1"/>
</dbReference>
<dbReference type="GO" id="GO:0005886">
    <property type="term" value="C:plasma membrane"/>
    <property type="evidence" value="ECO:0007669"/>
    <property type="project" value="UniProtKB-SubCell"/>
</dbReference>
<dbReference type="AlphaFoldDB" id="A0A0K6HZK0"/>
<evidence type="ECO:0000313" key="12">
    <source>
        <dbReference type="Proteomes" id="UP000183649"/>
    </source>
</evidence>
<keyword evidence="12" id="KW-1185">Reference proteome</keyword>
<organism evidence="11 12">
    <name type="scientific">Thiomonas bhubaneswarensis</name>
    <dbReference type="NCBI Taxonomy" id="339866"/>
    <lineage>
        <taxon>Bacteria</taxon>
        <taxon>Pseudomonadati</taxon>
        <taxon>Pseudomonadota</taxon>
        <taxon>Betaproteobacteria</taxon>
        <taxon>Burkholderiales</taxon>
        <taxon>Thiomonas</taxon>
    </lineage>
</organism>
<dbReference type="Pfam" id="PF00924">
    <property type="entry name" value="MS_channel_2nd"/>
    <property type="match status" value="1"/>
</dbReference>
<feature type="domain" description="Mechanosensitive ion channel MscS" evidence="9">
    <location>
        <begin position="248"/>
        <end position="313"/>
    </location>
</feature>
<feature type="transmembrane region" description="Helical" evidence="8">
    <location>
        <begin position="20"/>
        <end position="40"/>
    </location>
</feature>
<comment type="subcellular location">
    <subcellularLocation>
        <location evidence="1">Cell membrane</location>
        <topology evidence="1">Multi-pass membrane protein</topology>
    </subcellularLocation>
</comment>
<dbReference type="SUPFAM" id="SSF50182">
    <property type="entry name" value="Sm-like ribonucleoproteins"/>
    <property type="match status" value="1"/>
</dbReference>
<feature type="compositionally biased region" description="Low complexity" evidence="7">
    <location>
        <begin position="442"/>
        <end position="460"/>
    </location>
</feature>
<proteinExistence type="inferred from homology"/>
<dbReference type="OrthoDB" id="9809206at2"/>
<dbReference type="Proteomes" id="UP000183649">
    <property type="component" value="Unassembled WGS sequence"/>
</dbReference>
<evidence type="ECO:0000256" key="4">
    <source>
        <dbReference type="ARBA" id="ARBA00022692"/>
    </source>
</evidence>
<name>A0A0K6HZK0_9BURK</name>
<protein>
    <submittedName>
        <fullName evidence="11">Mechanosensitive ion channel</fullName>
    </submittedName>
</protein>
<dbReference type="RefSeq" id="WP_082454289.1">
    <property type="nucleotide sequence ID" value="NZ_CYHF01000004.1"/>
</dbReference>
<keyword evidence="6 8" id="KW-0472">Membrane</keyword>
<sequence length="460" mass="49892">MLIESPLIEAFQRQTPEQLRLQLGLLLGIVAFGALFGTALEKQIRNLPTWKEAFRASWRYGLGFPFVALVALVLVRHGSPVLLKLPLLKLALPVLAVLLLVRLANSVSRHRFSGDGGIRYLVRLVSIGLWVTLALHLAGVLPEIREALDALSITLGKQRLSGWTLLKGVASIAVTLLLALWISSILEARLMRSPLDASLRLVFTRLIRSVVLLIAILTALQLVGIDLTVLSVFGGALGVGLGLGLQKIAANYVSGFVILLERSLRVGDNVRVETFQGQIIDIKTRYTLVRSAGGTDSIVPNEMLIANRIENLSYNDPNVWLSTTVGVSYDTDIEQALALIKEAVLSVPRVLHSPGPSAVLDSFGDSALNITAGFWIADPENGTLGVRGQVNLAIWHTLKQHGIDIPFPQRVVQWAEGHKPQIALPDQDRQERAVDQQGKTTSPPRSRAPSEASAAPDSGD</sequence>
<evidence type="ECO:0000256" key="3">
    <source>
        <dbReference type="ARBA" id="ARBA00022475"/>
    </source>
</evidence>
<dbReference type="Gene3D" id="1.10.287.1260">
    <property type="match status" value="1"/>
</dbReference>
<dbReference type="SUPFAM" id="SSF82689">
    <property type="entry name" value="Mechanosensitive channel protein MscS (YggB), C-terminal domain"/>
    <property type="match status" value="1"/>
</dbReference>
<feature type="transmembrane region" description="Helical" evidence="8">
    <location>
        <begin position="60"/>
        <end position="78"/>
    </location>
</feature>